<dbReference type="EMBL" id="MCFA01000007">
    <property type="protein sequence ID" value="ORY18296.1"/>
    <property type="molecule type" value="Genomic_DNA"/>
</dbReference>
<keyword evidence="3" id="KW-1185">Reference proteome</keyword>
<evidence type="ECO:0000256" key="1">
    <source>
        <dbReference type="SAM" id="MobiDB-lite"/>
    </source>
</evidence>
<dbReference type="STRING" id="1231657.A0A1Y2A6X0"/>
<proteinExistence type="predicted"/>
<organism evidence="2 3">
    <name type="scientific">Clohesyomyces aquaticus</name>
    <dbReference type="NCBI Taxonomy" id="1231657"/>
    <lineage>
        <taxon>Eukaryota</taxon>
        <taxon>Fungi</taxon>
        <taxon>Dikarya</taxon>
        <taxon>Ascomycota</taxon>
        <taxon>Pezizomycotina</taxon>
        <taxon>Dothideomycetes</taxon>
        <taxon>Pleosporomycetidae</taxon>
        <taxon>Pleosporales</taxon>
        <taxon>Lindgomycetaceae</taxon>
        <taxon>Clohesyomyces</taxon>
    </lineage>
</organism>
<gene>
    <name evidence="2" type="ORF">BCR34DRAFT_341593</name>
</gene>
<feature type="compositionally biased region" description="Polar residues" evidence="1">
    <location>
        <begin position="879"/>
        <end position="889"/>
    </location>
</feature>
<feature type="compositionally biased region" description="Polar residues" evidence="1">
    <location>
        <begin position="274"/>
        <end position="286"/>
    </location>
</feature>
<feature type="compositionally biased region" description="Basic and acidic residues" evidence="1">
    <location>
        <begin position="239"/>
        <end position="257"/>
    </location>
</feature>
<sequence length="903" mass="100299">MSFGVSVGDIIKICEVATRVYKNCRDCPGGYKSLTSEARNLTNILQDVADKVESNTVPESKTSQLFDVYESCVEVLQELDAILNHYNSLDTKTKRAFDRIRYDPEKTKSLRQKLTSNVAMLTAFYTSLIHDSQVHILEALGRLEKDYRGGHREESIASVKKIASREVEDDDEEGDDAAWPQIIRDLEDVGISTQDAIDYRDFIIDWFVRAVNEGRLMEEHAPLSPVSESMAESFSGLNRDTRDTLLVPTEREVRRMPSWETPHFPSKIRRKPVPNSSPRSSMSAQAEPSRPGNGSFELHSDPTGSSNIQTSSLTAENPPAASTSRPDSGRDMGSAIATTGTLASTLESLQLNPEAPRPSSARGMAGSVETNALSSSTTPAVQNVQSSPATFYPTPTTHQQALIDMPVQHTAFVHRIVEVPASALEPPMAPQSQVEPTSNVPAPLAAQTTSPPPAIPPPAYNQLETRLDDNLIWTAQRIVAAWNSRDFITAEKQLENQVAAVERGSTIMIHGQVCQPDRRLLRHLLGVCTSYSGNFQKAKRLFEGAFNGIYLSGPNIDDGDIAATRWLGDVCVHLNEPHNAALAWSVCLNGMISRYGVARDITRRVYEELKLLDDRIQGLQILAQSFSRYNTDASDIFRNTHTVEKSSLITSTIDRLKQISTMPGNNYNVYGTRLAEGSRVMSDPKTYRPRAEWKIAEGFLVQPLISSSAWPLPYDSSFSPCDAINLQRNMTAPMNSYIASGTGITYEDLPTVGLGNSKYLHYVTKRNIRWLVQAVETGLKEMGVEFREQGTMLICRLSQRRDSLVFYEGLSIKFRKLQFRNMWGLKISEVMLATRSTPSPTPAFATSEIQKSTEAFRDVVKAFLETAEQEERLKEIQASLGSTPQTLSPSLPHVKQRDTYSYG</sequence>
<feature type="region of interest" description="Disordered" evidence="1">
    <location>
        <begin position="879"/>
        <end position="903"/>
    </location>
</feature>
<comment type="caution">
    <text evidence="2">The sequence shown here is derived from an EMBL/GenBank/DDBJ whole genome shotgun (WGS) entry which is preliminary data.</text>
</comment>
<feature type="compositionally biased region" description="Polar residues" evidence="1">
    <location>
        <begin position="302"/>
        <end position="326"/>
    </location>
</feature>
<evidence type="ECO:0008006" key="4">
    <source>
        <dbReference type="Google" id="ProtNLM"/>
    </source>
</evidence>
<protein>
    <recommendedName>
        <fullName evidence="4">Fungal N-terminal domain-containing protein</fullName>
    </recommendedName>
</protein>
<evidence type="ECO:0000313" key="3">
    <source>
        <dbReference type="Proteomes" id="UP000193144"/>
    </source>
</evidence>
<dbReference type="Proteomes" id="UP000193144">
    <property type="component" value="Unassembled WGS sequence"/>
</dbReference>
<name>A0A1Y2A6X0_9PLEO</name>
<feature type="region of interest" description="Disordered" evidence="1">
    <location>
        <begin position="234"/>
        <end position="335"/>
    </location>
</feature>
<feature type="region of interest" description="Disordered" evidence="1">
    <location>
        <begin position="426"/>
        <end position="456"/>
    </location>
</feature>
<accession>A0A1Y2A6X0</accession>
<feature type="compositionally biased region" description="Polar residues" evidence="1">
    <location>
        <begin position="430"/>
        <end position="440"/>
    </location>
</feature>
<dbReference type="OrthoDB" id="7464126at2759"/>
<dbReference type="AlphaFoldDB" id="A0A1Y2A6X0"/>
<feature type="region of interest" description="Disordered" evidence="1">
    <location>
        <begin position="370"/>
        <end position="395"/>
    </location>
</feature>
<evidence type="ECO:0000313" key="2">
    <source>
        <dbReference type="EMBL" id="ORY18296.1"/>
    </source>
</evidence>
<reference evidence="2 3" key="1">
    <citation type="submission" date="2016-07" db="EMBL/GenBank/DDBJ databases">
        <title>Pervasive Adenine N6-methylation of Active Genes in Fungi.</title>
        <authorList>
            <consortium name="DOE Joint Genome Institute"/>
            <person name="Mondo S.J."/>
            <person name="Dannebaum R.O."/>
            <person name="Kuo R.C."/>
            <person name="Labutti K."/>
            <person name="Haridas S."/>
            <person name="Kuo A."/>
            <person name="Salamov A."/>
            <person name="Ahrendt S.R."/>
            <person name="Lipzen A."/>
            <person name="Sullivan W."/>
            <person name="Andreopoulos W.B."/>
            <person name="Clum A."/>
            <person name="Lindquist E."/>
            <person name="Daum C."/>
            <person name="Ramamoorthy G.K."/>
            <person name="Gryganskyi A."/>
            <person name="Culley D."/>
            <person name="Magnuson J.K."/>
            <person name="James T.Y."/>
            <person name="O'Malley M.A."/>
            <person name="Stajich J.E."/>
            <person name="Spatafora J.W."/>
            <person name="Visel A."/>
            <person name="Grigoriev I.V."/>
        </authorList>
    </citation>
    <scope>NUCLEOTIDE SEQUENCE [LARGE SCALE GENOMIC DNA]</scope>
    <source>
        <strain evidence="2 3">CBS 115471</strain>
    </source>
</reference>